<gene>
    <name evidence="2" type="ORF">ABZ510_30755</name>
</gene>
<protein>
    <submittedName>
        <fullName evidence="2">AAA family ATPase</fullName>
    </submittedName>
</protein>
<dbReference type="InterPro" id="IPR027417">
    <property type="entry name" value="P-loop_NTPase"/>
</dbReference>
<comment type="caution">
    <text evidence="2">The sequence shown here is derived from an EMBL/GenBank/DDBJ whole genome shotgun (WGS) entry which is preliminary data.</text>
</comment>
<dbReference type="Gene3D" id="3.40.50.10190">
    <property type="entry name" value="BRCT domain"/>
    <property type="match status" value="1"/>
</dbReference>
<name>A0ABV2WZE4_9NOCA</name>
<accession>A0ABV2WZE4</accession>
<dbReference type="RefSeq" id="WP_356956199.1">
    <property type="nucleotide sequence ID" value="NZ_JBEYBD010000005.1"/>
</dbReference>
<dbReference type="PANTHER" id="PTHR47642:SF5">
    <property type="entry name" value="ATP-DEPENDENT DNA HELICASE"/>
    <property type="match status" value="1"/>
</dbReference>
<dbReference type="Gene3D" id="3.40.50.300">
    <property type="entry name" value="P-loop containing nucleotide triphosphate hydrolases"/>
    <property type="match status" value="1"/>
</dbReference>
<proteinExistence type="predicted"/>
<dbReference type="EMBL" id="JBEYBF010000034">
    <property type="protein sequence ID" value="MEU1956216.1"/>
    <property type="molecule type" value="Genomic_DNA"/>
</dbReference>
<dbReference type="InterPro" id="IPR051055">
    <property type="entry name" value="PIF1_helicase"/>
</dbReference>
<dbReference type="SUPFAM" id="SSF52540">
    <property type="entry name" value="P-loop containing nucleoside triphosphate hydrolases"/>
    <property type="match status" value="2"/>
</dbReference>
<evidence type="ECO:0000313" key="3">
    <source>
        <dbReference type="Proteomes" id="UP001550628"/>
    </source>
</evidence>
<reference evidence="2 3" key="1">
    <citation type="submission" date="2024-06" db="EMBL/GenBank/DDBJ databases">
        <title>The Natural Products Discovery Center: Release of the First 8490 Sequenced Strains for Exploring Actinobacteria Biosynthetic Diversity.</title>
        <authorList>
            <person name="Kalkreuter E."/>
            <person name="Kautsar S.A."/>
            <person name="Yang D."/>
            <person name="Bader C.D."/>
            <person name="Teijaro C.N."/>
            <person name="Fluegel L."/>
            <person name="Davis C.M."/>
            <person name="Simpson J.R."/>
            <person name="Lauterbach L."/>
            <person name="Steele A.D."/>
            <person name="Gui C."/>
            <person name="Meng S."/>
            <person name="Li G."/>
            <person name="Viehrig K."/>
            <person name="Ye F."/>
            <person name="Su P."/>
            <person name="Kiefer A.F."/>
            <person name="Nichols A."/>
            <person name="Cepeda A.J."/>
            <person name="Yan W."/>
            <person name="Fan B."/>
            <person name="Jiang Y."/>
            <person name="Adhikari A."/>
            <person name="Zheng C.-J."/>
            <person name="Schuster L."/>
            <person name="Cowan T.M."/>
            <person name="Smanski M.J."/>
            <person name="Chevrette M.G."/>
            <person name="De Carvalho L.P.S."/>
            <person name="Shen B."/>
        </authorList>
    </citation>
    <scope>NUCLEOTIDE SEQUENCE [LARGE SCALE GENOMIC DNA]</scope>
    <source>
        <strain evidence="2 3">NPDC019708</strain>
    </source>
</reference>
<dbReference type="InterPro" id="IPR036420">
    <property type="entry name" value="BRCT_dom_sf"/>
</dbReference>
<dbReference type="InterPro" id="IPR003593">
    <property type="entry name" value="AAA+_ATPase"/>
</dbReference>
<evidence type="ECO:0000259" key="1">
    <source>
        <dbReference type="SMART" id="SM00382"/>
    </source>
</evidence>
<dbReference type="CDD" id="cd18809">
    <property type="entry name" value="SF1_C_RecD"/>
    <property type="match status" value="1"/>
</dbReference>
<sequence>MTTTESAGITLTAEFAGALDRLARGDSLFLTGKAGTGKSTLIREFLRTTERKVLVAAPTGIAALNVGGHTIHNLFSFRPETTLDEVRSGRYFPARFAPTLRELDTLVIDEASMIRADLLDMLAAALQRYGPRRGAAFGGVQLVLVGDLFQLPPVVLDSESEFFTTRYESPYFFSADCYTPERFPTIELTRVFRQVGDARLLEILGAIRAGTIDPRLLGELNARTEADFRPPVHEFWLTLTTTNKSADRRNRDQLRRLDQPEITSHATETGQLDGFDRPTERQLTYKVGAQIMLLTNDGMGRWANGTIGRVVAFRIEDGTPVVTVKLPAGIRVDVRPHTWEITRPVVEAGTLRNEVAGTFTQLPFRLAWAITIHKGQGQTLDRLVVDLTGGTFADGQLYVALSRCTSMAGLVLRRPVAVKDLKTDLRVRRFLAAGERAPASLGPVYLGICTVGEYGRYDHPRPVEFALITDDGTEITTLINPERDLGAARADYGIAAADVLLAPTLPLAWAALAPYLVGRTPIGADIDRHLRYIDAELKRNGSAVAMPIGSDLTPAELTPADRERLGAPRAIDRARTVRDIVTRRPVPPPSAGVFLPAAPASGYLLCRGGGPDCFRADGVLPADKSREEVLAEQLRASAAKIRPDDDTRTLLRDLERKLGYPLLAPASALPSADLAAILISGARVCFTGSFTDDAGKPWDRTELERLSEKCGLVPVATVTKTKCEALVAAEAGTQSGKAKQAIKFAKPVFTAQQFLAWAETR</sequence>
<dbReference type="InterPro" id="IPR010285">
    <property type="entry name" value="DNA_helicase_pif1-like_DEAD"/>
</dbReference>
<evidence type="ECO:0000313" key="2">
    <source>
        <dbReference type="EMBL" id="MEU1956216.1"/>
    </source>
</evidence>
<keyword evidence="3" id="KW-1185">Reference proteome</keyword>
<dbReference type="PANTHER" id="PTHR47642">
    <property type="entry name" value="ATP-DEPENDENT DNA HELICASE"/>
    <property type="match status" value="1"/>
</dbReference>
<dbReference type="SMART" id="SM00382">
    <property type="entry name" value="AAA"/>
    <property type="match status" value="1"/>
</dbReference>
<dbReference type="Proteomes" id="UP001550628">
    <property type="component" value="Unassembled WGS sequence"/>
</dbReference>
<organism evidence="2 3">
    <name type="scientific">Nocardia rhamnosiphila</name>
    <dbReference type="NCBI Taxonomy" id="426716"/>
    <lineage>
        <taxon>Bacteria</taxon>
        <taxon>Bacillati</taxon>
        <taxon>Actinomycetota</taxon>
        <taxon>Actinomycetes</taxon>
        <taxon>Mycobacteriales</taxon>
        <taxon>Nocardiaceae</taxon>
        <taxon>Nocardia</taxon>
    </lineage>
</organism>
<feature type="domain" description="AAA+ ATPase" evidence="1">
    <location>
        <begin position="24"/>
        <end position="232"/>
    </location>
</feature>
<dbReference type="Pfam" id="PF05970">
    <property type="entry name" value="PIF1"/>
    <property type="match status" value="1"/>
</dbReference>